<dbReference type="EMBL" id="PEZP01000027">
    <property type="protein sequence ID" value="PIT98151.1"/>
    <property type="molecule type" value="Genomic_DNA"/>
</dbReference>
<keyword evidence="2" id="KW-1277">Toxin-antitoxin system</keyword>
<proteinExistence type="inferred from homology"/>
<dbReference type="InterPro" id="IPR051803">
    <property type="entry name" value="TA_system_RelE-like_toxin"/>
</dbReference>
<evidence type="ECO:0000256" key="1">
    <source>
        <dbReference type="ARBA" id="ARBA00006226"/>
    </source>
</evidence>
<sequence>MSKGTFSYRPQARIDISESAEYIAQDSPDVAVAFVRAVADTCRALAEMPEMGVQRDYENPALLEARMMPVRGYHKYLIFYIPHHHNHIDVLRVLHGSRDLPTLLGT</sequence>
<dbReference type="Gene3D" id="3.30.2310.20">
    <property type="entry name" value="RelE-like"/>
    <property type="match status" value="1"/>
</dbReference>
<dbReference type="PANTHER" id="PTHR33755">
    <property type="entry name" value="TOXIN PARE1-RELATED"/>
    <property type="match status" value="1"/>
</dbReference>
<reference evidence="4" key="1">
    <citation type="submission" date="2017-09" db="EMBL/GenBank/DDBJ databases">
        <title>Depth-based differentiation of microbial function through sediment-hosted aquifers and enrichment of novel symbionts in the deep terrestrial subsurface.</title>
        <authorList>
            <person name="Probst A.J."/>
            <person name="Ladd B."/>
            <person name="Jarett J.K."/>
            <person name="Geller-Mcgrath D.E."/>
            <person name="Sieber C.M.K."/>
            <person name="Emerson J.B."/>
            <person name="Anantharaman K."/>
            <person name="Thomas B.C."/>
            <person name="Malmstrom R."/>
            <person name="Stieglmeier M."/>
            <person name="Klingl A."/>
            <person name="Woyke T."/>
            <person name="Ryan C.M."/>
            <person name="Banfield J.F."/>
        </authorList>
    </citation>
    <scope>NUCLEOTIDE SEQUENCE [LARGE SCALE GENOMIC DNA]</scope>
</reference>
<dbReference type="Proteomes" id="UP000230731">
    <property type="component" value="Unassembled WGS sequence"/>
</dbReference>
<dbReference type="Pfam" id="PF05016">
    <property type="entry name" value="ParE_toxin"/>
    <property type="match status" value="1"/>
</dbReference>
<dbReference type="InterPro" id="IPR007712">
    <property type="entry name" value="RelE/ParE_toxin"/>
</dbReference>
<comment type="similarity">
    <text evidence="1">Belongs to the RelE toxin family.</text>
</comment>
<dbReference type="AlphaFoldDB" id="A0A2M6WZB9"/>
<organism evidence="3 4">
    <name type="scientific">Candidatus Andersenbacteria bacterium CG10_big_fil_rev_8_21_14_0_10_54_11</name>
    <dbReference type="NCBI Taxonomy" id="1974485"/>
    <lineage>
        <taxon>Bacteria</taxon>
        <taxon>Candidatus Anderseniibacteriota</taxon>
    </lineage>
</organism>
<gene>
    <name evidence="3" type="ORF">COT71_02195</name>
</gene>
<dbReference type="InterPro" id="IPR035093">
    <property type="entry name" value="RelE/ParE_toxin_dom_sf"/>
</dbReference>
<name>A0A2M6WZB9_9BACT</name>
<accession>A0A2M6WZB9</accession>
<protein>
    <submittedName>
        <fullName evidence="3">Type II toxin-antitoxin system RelE/ParE family toxin</fullName>
    </submittedName>
</protein>
<comment type="caution">
    <text evidence="3">The sequence shown here is derived from an EMBL/GenBank/DDBJ whole genome shotgun (WGS) entry which is preliminary data.</text>
</comment>
<evidence type="ECO:0000256" key="2">
    <source>
        <dbReference type="ARBA" id="ARBA00022649"/>
    </source>
</evidence>
<evidence type="ECO:0000313" key="4">
    <source>
        <dbReference type="Proteomes" id="UP000230731"/>
    </source>
</evidence>
<evidence type="ECO:0000313" key="3">
    <source>
        <dbReference type="EMBL" id="PIT98151.1"/>
    </source>
</evidence>